<dbReference type="RefSeq" id="WP_074239064.1">
    <property type="nucleotide sequence ID" value="NZ_FSRA01000001.1"/>
</dbReference>
<dbReference type="OrthoDB" id="9793489at2"/>
<keyword evidence="3" id="KW-1185">Reference proteome</keyword>
<evidence type="ECO:0000313" key="3">
    <source>
        <dbReference type="Proteomes" id="UP000185003"/>
    </source>
</evidence>
<dbReference type="Gene3D" id="3.40.710.10">
    <property type="entry name" value="DD-peptidase/beta-lactamase superfamily"/>
    <property type="match status" value="1"/>
</dbReference>
<feature type="domain" description="Beta-lactamase-related" evidence="1">
    <location>
        <begin position="19"/>
        <end position="379"/>
    </location>
</feature>
<protein>
    <submittedName>
        <fullName evidence="2">CubicO group peptidase, beta-lactamase class C family</fullName>
    </submittedName>
</protein>
<gene>
    <name evidence="2" type="ORF">SAMN04488055_1963</name>
</gene>
<dbReference type="AlphaFoldDB" id="A0A1N6F1S1"/>
<organism evidence="2 3">
    <name type="scientific">Chitinophaga niabensis</name>
    <dbReference type="NCBI Taxonomy" id="536979"/>
    <lineage>
        <taxon>Bacteria</taxon>
        <taxon>Pseudomonadati</taxon>
        <taxon>Bacteroidota</taxon>
        <taxon>Chitinophagia</taxon>
        <taxon>Chitinophagales</taxon>
        <taxon>Chitinophagaceae</taxon>
        <taxon>Chitinophaga</taxon>
    </lineage>
</organism>
<dbReference type="PANTHER" id="PTHR46825">
    <property type="entry name" value="D-ALANYL-D-ALANINE-CARBOXYPEPTIDASE/ENDOPEPTIDASE AMPH"/>
    <property type="match status" value="1"/>
</dbReference>
<dbReference type="InterPro" id="IPR050491">
    <property type="entry name" value="AmpC-like"/>
</dbReference>
<reference evidence="2 3" key="1">
    <citation type="submission" date="2016-11" db="EMBL/GenBank/DDBJ databases">
        <authorList>
            <person name="Jaros S."/>
            <person name="Januszkiewicz K."/>
            <person name="Wedrychowicz H."/>
        </authorList>
    </citation>
    <scope>NUCLEOTIDE SEQUENCE [LARGE SCALE GENOMIC DNA]</scope>
    <source>
        <strain evidence="2 3">DSM 24787</strain>
    </source>
</reference>
<accession>A0A1N6F1S1</accession>
<evidence type="ECO:0000313" key="2">
    <source>
        <dbReference type="EMBL" id="SIN89225.1"/>
    </source>
</evidence>
<proteinExistence type="predicted"/>
<dbReference type="InterPro" id="IPR012338">
    <property type="entry name" value="Beta-lactam/transpept-like"/>
</dbReference>
<dbReference type="InterPro" id="IPR001466">
    <property type="entry name" value="Beta-lactam-related"/>
</dbReference>
<dbReference type="Pfam" id="PF00144">
    <property type="entry name" value="Beta-lactamase"/>
    <property type="match status" value="1"/>
</dbReference>
<dbReference type="PANTHER" id="PTHR46825:SF9">
    <property type="entry name" value="BETA-LACTAMASE-RELATED DOMAIN-CONTAINING PROTEIN"/>
    <property type="match status" value="1"/>
</dbReference>
<dbReference type="Proteomes" id="UP000185003">
    <property type="component" value="Unassembled WGS sequence"/>
</dbReference>
<evidence type="ECO:0000259" key="1">
    <source>
        <dbReference type="Pfam" id="PF00144"/>
    </source>
</evidence>
<dbReference type="EMBL" id="FSRA01000001">
    <property type="protein sequence ID" value="SIN89225.1"/>
    <property type="molecule type" value="Genomic_DNA"/>
</dbReference>
<sequence>MGDIVKIQKALDDKAKAVLSKYKLPNIAGVIVRDNGNTVMHTVQGVKDNSLSLTTASNKATASSYFNVGSISKPITGFLISCLIKKGILSWDTKIKDIFPEFSSKPFRDRCGMNSTFLDTKILELLSHTSGMNGYYYDQENNNNTATRDTDPFRHIQDLGLNAGGNSRDKEWKNYGAMIYLRYLYTILSLKKKKYLFSSPKNLGYQNTATSGYGSTATICASMAERKTGKSWEQIMNELLVDPLGNKLQITHGPLPGGMQFHGYDPASGKYTPFLPYNNDLAAYSSKFVVGGVHCTVLGMAQFIKYNLRAINSSAIFDVAQYQMPVTNVARGGLFLGGGAQNEPLNHNGATGASLANLYIYPHSGRGFSVMMNCGGGPAGADAGVAMGEMMQELQNIHTNWETI</sequence>
<dbReference type="SUPFAM" id="SSF56601">
    <property type="entry name" value="beta-lactamase/transpeptidase-like"/>
    <property type="match status" value="1"/>
</dbReference>
<dbReference type="STRING" id="536979.SAMN04488055_1963"/>
<name>A0A1N6F1S1_9BACT</name>